<comment type="subcellular location">
    <subcellularLocation>
        <location evidence="3">Nucleus</location>
    </subcellularLocation>
</comment>
<dbReference type="PROSITE" id="PS01251">
    <property type="entry name" value="PCNA_1"/>
    <property type="match status" value="1"/>
</dbReference>
<evidence type="ECO:0000256" key="1">
    <source>
        <dbReference type="ARBA" id="ARBA00010462"/>
    </source>
</evidence>
<dbReference type="InterPro" id="IPR022659">
    <property type="entry name" value="Pr_cel_nuc_antig_CS"/>
</dbReference>
<dbReference type="RefSeq" id="XP_022765058.1">
    <property type="nucleotide sequence ID" value="XM_022909323.1"/>
</dbReference>
<dbReference type="RefSeq" id="XP_022765057.1">
    <property type="nucleotide sequence ID" value="XM_022909322.1"/>
</dbReference>
<evidence type="ECO:0000256" key="5">
    <source>
        <dbReference type="SAM" id="MobiDB-lite"/>
    </source>
</evidence>
<dbReference type="GO" id="GO:0030337">
    <property type="term" value="F:DNA polymerase processivity factor activity"/>
    <property type="evidence" value="ECO:0007669"/>
    <property type="project" value="InterPro"/>
</dbReference>
<dbReference type="GO" id="GO:0003677">
    <property type="term" value="F:DNA binding"/>
    <property type="evidence" value="ECO:0007669"/>
    <property type="project" value="UniProtKB-KW"/>
</dbReference>
<keyword evidence="8" id="KW-1185">Reference proteome</keyword>
<dbReference type="HAMAP" id="MF_00317">
    <property type="entry name" value="DNApol_clamp_arch"/>
    <property type="match status" value="1"/>
</dbReference>
<dbReference type="InterPro" id="IPR000730">
    <property type="entry name" value="Pr_cel_nuc_antig"/>
</dbReference>
<feature type="domain" description="Proliferating cell nuclear antigen PCNA N-terminal" evidence="6">
    <location>
        <begin position="1"/>
        <end position="125"/>
    </location>
</feature>
<dbReference type="PANTHER" id="PTHR11352:SF0">
    <property type="entry name" value="PROLIFERATING CELL NUCLEAR ANTIGEN"/>
    <property type="match status" value="1"/>
</dbReference>
<dbReference type="Gene3D" id="3.70.10.10">
    <property type="match status" value="1"/>
</dbReference>
<evidence type="ECO:0000256" key="4">
    <source>
        <dbReference type="RuleBase" id="RU003671"/>
    </source>
</evidence>
<evidence type="ECO:0000259" key="7">
    <source>
        <dbReference type="Pfam" id="PF02747"/>
    </source>
</evidence>
<evidence type="ECO:0000313" key="10">
    <source>
        <dbReference type="RefSeq" id="XP_022765058.1"/>
    </source>
</evidence>
<dbReference type="PROSITE" id="PS00293">
    <property type="entry name" value="PCNA_2"/>
    <property type="match status" value="1"/>
</dbReference>
<dbReference type="GO" id="GO:0006275">
    <property type="term" value="P:regulation of DNA replication"/>
    <property type="evidence" value="ECO:0007669"/>
    <property type="project" value="InterPro"/>
</dbReference>
<dbReference type="InterPro" id="IPR022649">
    <property type="entry name" value="Pr_cel_nuc_antig_C"/>
</dbReference>
<dbReference type="GO" id="GO:0006272">
    <property type="term" value="P:leading strand elongation"/>
    <property type="evidence" value="ECO:0007669"/>
    <property type="project" value="TreeGrafter"/>
</dbReference>
<dbReference type="KEGG" id="dzi:111310156"/>
<evidence type="ECO:0000256" key="2">
    <source>
        <dbReference type="ARBA" id="ARBA00023125"/>
    </source>
</evidence>
<dbReference type="Pfam" id="PF02747">
    <property type="entry name" value="PCNA_C"/>
    <property type="match status" value="2"/>
</dbReference>
<accession>A0A6P6AJQ7</accession>
<feature type="compositionally biased region" description="Basic and acidic residues" evidence="5">
    <location>
        <begin position="309"/>
        <end position="318"/>
    </location>
</feature>
<evidence type="ECO:0000259" key="6">
    <source>
        <dbReference type="Pfam" id="PF00705"/>
    </source>
</evidence>
<feature type="domain" description="Proliferating cell nuclear antigen PCNA C-terminal" evidence="7">
    <location>
        <begin position="127"/>
        <end position="157"/>
    </location>
</feature>
<dbReference type="Pfam" id="PF00705">
    <property type="entry name" value="PCNA_N"/>
    <property type="match status" value="1"/>
</dbReference>
<protein>
    <recommendedName>
        <fullName evidence="3">DNA sliding clamp PCNA</fullName>
    </recommendedName>
</protein>
<keyword evidence="2 4" id="KW-0238">DNA-binding</keyword>
<dbReference type="PANTHER" id="PTHR11352">
    <property type="entry name" value="PROLIFERATING CELL NUCLEAR ANTIGEN"/>
    <property type="match status" value="1"/>
</dbReference>
<feature type="region of interest" description="Disordered" evidence="5">
    <location>
        <begin position="343"/>
        <end position="394"/>
    </location>
</feature>
<evidence type="ECO:0000313" key="8">
    <source>
        <dbReference type="Proteomes" id="UP000515121"/>
    </source>
</evidence>
<keyword evidence="3" id="KW-0539">Nucleus</keyword>
<dbReference type="GO" id="GO:0006298">
    <property type="term" value="P:mismatch repair"/>
    <property type="evidence" value="ECO:0007669"/>
    <property type="project" value="TreeGrafter"/>
</dbReference>
<organism evidence="8 10">
    <name type="scientific">Durio zibethinus</name>
    <name type="common">Durian</name>
    <dbReference type="NCBI Taxonomy" id="66656"/>
    <lineage>
        <taxon>Eukaryota</taxon>
        <taxon>Viridiplantae</taxon>
        <taxon>Streptophyta</taxon>
        <taxon>Embryophyta</taxon>
        <taxon>Tracheophyta</taxon>
        <taxon>Spermatophyta</taxon>
        <taxon>Magnoliopsida</taxon>
        <taxon>eudicotyledons</taxon>
        <taxon>Gunneridae</taxon>
        <taxon>Pentapetalae</taxon>
        <taxon>rosids</taxon>
        <taxon>malvids</taxon>
        <taxon>Malvales</taxon>
        <taxon>Malvaceae</taxon>
        <taxon>Helicteroideae</taxon>
        <taxon>Durio</taxon>
    </lineage>
</organism>
<dbReference type="GO" id="GO:0043626">
    <property type="term" value="C:PCNA complex"/>
    <property type="evidence" value="ECO:0007669"/>
    <property type="project" value="TreeGrafter"/>
</dbReference>
<dbReference type="GO" id="GO:0019985">
    <property type="term" value="P:translesion synthesis"/>
    <property type="evidence" value="ECO:0007669"/>
    <property type="project" value="TreeGrafter"/>
</dbReference>
<feature type="domain" description="Proliferating cell nuclear antigen PCNA C-terminal" evidence="7">
    <location>
        <begin position="190"/>
        <end position="288"/>
    </location>
</feature>
<comment type="function">
    <text evidence="3">This protein is an auxiliary protein of DNA polymerase delta and is involved in the control of eukaryotic DNA replication by increasing the polymerase's processivity during elongation of the leading strand.</text>
</comment>
<name>A0A6P6AJQ7_DURZI</name>
<dbReference type="AlphaFoldDB" id="A0A6P6AJQ7"/>
<dbReference type="InterPro" id="IPR022648">
    <property type="entry name" value="Pr_cel_nuc_antig_N"/>
</dbReference>
<reference evidence="9 10" key="1">
    <citation type="submission" date="2025-04" db="UniProtKB">
        <authorList>
            <consortium name="RefSeq"/>
        </authorList>
    </citation>
    <scope>IDENTIFICATION</scope>
    <source>
        <tissue evidence="9 10">Fruit stalk</tissue>
    </source>
</reference>
<dbReference type="NCBIfam" id="TIGR00590">
    <property type="entry name" value="pcna"/>
    <property type="match status" value="2"/>
</dbReference>
<feature type="compositionally biased region" description="Basic and acidic residues" evidence="5">
    <location>
        <begin position="356"/>
        <end position="372"/>
    </location>
</feature>
<feature type="region of interest" description="Disordered" evidence="5">
    <location>
        <begin position="292"/>
        <end position="328"/>
    </location>
</feature>
<dbReference type="SUPFAM" id="SSF55979">
    <property type="entry name" value="DNA clamp"/>
    <property type="match status" value="3"/>
</dbReference>
<evidence type="ECO:0000256" key="3">
    <source>
        <dbReference type="RuleBase" id="RU000641"/>
    </source>
</evidence>
<proteinExistence type="inferred from homology"/>
<gene>
    <name evidence="9 10" type="primary">LOC111310156</name>
</gene>
<dbReference type="OrthoDB" id="534348at2759"/>
<keyword evidence="4" id="KW-0235">DNA replication</keyword>
<dbReference type="CDD" id="cd00577">
    <property type="entry name" value="PCNA"/>
    <property type="match status" value="1"/>
</dbReference>
<dbReference type="PRINTS" id="PR00339">
    <property type="entry name" value="PCNACYCLIN"/>
</dbReference>
<dbReference type="GeneID" id="111310156"/>
<dbReference type="Proteomes" id="UP000515121">
    <property type="component" value="Unplaced"/>
</dbReference>
<dbReference type="InterPro" id="IPR046938">
    <property type="entry name" value="DNA_clamp_sf"/>
</dbReference>
<evidence type="ECO:0000313" key="9">
    <source>
        <dbReference type="RefSeq" id="XP_022765057.1"/>
    </source>
</evidence>
<sequence length="394" mass="43754">MLELRLTQAGLLKKVLESIKDLVTDANFDCSATGFSLQAMDSSHVALVALLLRSDGFEHYRCDHNISMGMNLGNMAKMLRCASDDDTVTIKADDGSDTVTFMFESPSQDKISDYEMKLMDIDSEHLGIPEAEYQAIVRMSASEFARICKDLGTIGDTGTGCPHHISLQELHLLCLFIKILNSDSMVDVLIAVIISVTKEGVQFSTKGDIGTANIICRKNTAVDKKEEATVIEMAEPVSLTFASRYLIAFTKATPLAGQVTISMSYDMPIVVEYKMETMGYMRFYLAPKIEEDEGTGPQEENVPKVGTKTKADVNPKVERKPKKIKSKEVIEIEEGNELEVEPKTKLEKIESDDESEPKVESKPEIDIKPKEEIEMDETNPQVEAKAEVETMDVE</sequence>
<comment type="similarity">
    <text evidence="1 4">Belongs to the PCNA family.</text>
</comment>